<dbReference type="InterPro" id="IPR002481">
    <property type="entry name" value="FUR"/>
</dbReference>
<evidence type="ECO:0000256" key="6">
    <source>
        <dbReference type="ARBA" id="ARBA00023163"/>
    </source>
</evidence>
<dbReference type="Gene3D" id="1.10.10.10">
    <property type="entry name" value="Winged helix-like DNA-binding domain superfamily/Winged helix DNA-binding domain"/>
    <property type="match status" value="1"/>
</dbReference>
<feature type="binding site" evidence="7">
    <location>
        <position position="149"/>
    </location>
    <ligand>
        <name>Zn(2+)</name>
        <dbReference type="ChEBI" id="CHEBI:29105"/>
    </ligand>
</feature>
<accession>A0A6J4M0Q0</accession>
<dbReference type="Pfam" id="PF01475">
    <property type="entry name" value="FUR"/>
    <property type="match status" value="1"/>
</dbReference>
<dbReference type="GO" id="GO:0008270">
    <property type="term" value="F:zinc ion binding"/>
    <property type="evidence" value="ECO:0007669"/>
    <property type="project" value="TreeGrafter"/>
</dbReference>
<reference evidence="9" key="1">
    <citation type="submission" date="2020-02" db="EMBL/GenBank/DDBJ databases">
        <authorList>
            <person name="Meier V. D."/>
        </authorList>
    </citation>
    <scope>NUCLEOTIDE SEQUENCE</scope>
    <source>
        <strain evidence="9">AVDCRST_MAG07</strain>
    </source>
</reference>
<keyword evidence="3 7" id="KW-0862">Zinc</keyword>
<dbReference type="InterPro" id="IPR043135">
    <property type="entry name" value="Fur_C"/>
</dbReference>
<comment type="cofactor">
    <cofactor evidence="7">
        <name>Zn(2+)</name>
        <dbReference type="ChEBI" id="CHEBI:29105"/>
    </cofactor>
    <text evidence="7">Binds 1 zinc ion per subunit.</text>
</comment>
<dbReference type="EMBL" id="CADCUB010000131">
    <property type="protein sequence ID" value="CAA9346781.1"/>
    <property type="molecule type" value="Genomic_DNA"/>
</dbReference>
<dbReference type="GO" id="GO:0003700">
    <property type="term" value="F:DNA-binding transcription factor activity"/>
    <property type="evidence" value="ECO:0007669"/>
    <property type="project" value="InterPro"/>
</dbReference>
<organism evidence="9">
    <name type="scientific">uncultured Frankineae bacterium</name>
    <dbReference type="NCBI Taxonomy" id="437475"/>
    <lineage>
        <taxon>Bacteria</taxon>
        <taxon>Bacillati</taxon>
        <taxon>Actinomycetota</taxon>
        <taxon>Actinomycetes</taxon>
        <taxon>Frankiales</taxon>
        <taxon>environmental samples</taxon>
    </lineage>
</organism>
<gene>
    <name evidence="9" type="ORF">AVDCRST_MAG07-2988</name>
</gene>
<keyword evidence="7" id="KW-0479">Metal-binding</keyword>
<feature type="binding site" evidence="7">
    <location>
        <position position="186"/>
    </location>
    <ligand>
        <name>Zn(2+)</name>
        <dbReference type="ChEBI" id="CHEBI:29105"/>
    </ligand>
</feature>
<evidence type="ECO:0000256" key="7">
    <source>
        <dbReference type="PIRSR" id="PIRSR602481-1"/>
    </source>
</evidence>
<evidence type="ECO:0000256" key="5">
    <source>
        <dbReference type="ARBA" id="ARBA00023125"/>
    </source>
</evidence>
<feature type="compositionally biased region" description="Gly residues" evidence="8">
    <location>
        <begin position="21"/>
        <end position="30"/>
    </location>
</feature>
<dbReference type="AlphaFoldDB" id="A0A6J4M0Q0"/>
<protein>
    <submittedName>
        <fullName evidence="9">Transcriptional regulator, Fur family</fullName>
    </submittedName>
</protein>
<evidence type="ECO:0000256" key="1">
    <source>
        <dbReference type="ARBA" id="ARBA00007957"/>
    </source>
</evidence>
<evidence type="ECO:0000256" key="3">
    <source>
        <dbReference type="ARBA" id="ARBA00022833"/>
    </source>
</evidence>
<keyword evidence="5" id="KW-0238">DNA-binding</keyword>
<sequence length="198" mass="20525">MSSGALSPRNPDRAVPPGGGPRPVGSGGRVGRLSGAVAATVRAMGRTVPGDALGDALGLQDRLRAGGYRLTPQRQLVLRAVGELGHATPEELATAVRQVATGVNISTVYRTLELLEQLGLVRHTHLGHGAPTYSISTDDDHVHLVCRDCGAISEASPEVVTPVVEQLAASHGFHVDVGHFAVFGRCRLCAAELDGAHG</sequence>
<dbReference type="GO" id="GO:0045892">
    <property type="term" value="P:negative regulation of DNA-templated transcription"/>
    <property type="evidence" value="ECO:0007669"/>
    <property type="project" value="TreeGrafter"/>
</dbReference>
<feature type="binding site" evidence="7">
    <location>
        <position position="146"/>
    </location>
    <ligand>
        <name>Zn(2+)</name>
        <dbReference type="ChEBI" id="CHEBI:29105"/>
    </ligand>
</feature>
<comment type="similarity">
    <text evidence="1">Belongs to the Fur family.</text>
</comment>
<evidence type="ECO:0000256" key="4">
    <source>
        <dbReference type="ARBA" id="ARBA00023015"/>
    </source>
</evidence>
<keyword evidence="4" id="KW-0805">Transcription regulation</keyword>
<feature type="region of interest" description="Disordered" evidence="8">
    <location>
        <begin position="1"/>
        <end position="31"/>
    </location>
</feature>
<dbReference type="GO" id="GO:1900376">
    <property type="term" value="P:regulation of secondary metabolite biosynthetic process"/>
    <property type="evidence" value="ECO:0007669"/>
    <property type="project" value="TreeGrafter"/>
</dbReference>
<feature type="binding site" evidence="7">
    <location>
        <position position="189"/>
    </location>
    <ligand>
        <name>Zn(2+)</name>
        <dbReference type="ChEBI" id="CHEBI:29105"/>
    </ligand>
</feature>
<dbReference type="PANTHER" id="PTHR33202">
    <property type="entry name" value="ZINC UPTAKE REGULATION PROTEIN"/>
    <property type="match status" value="1"/>
</dbReference>
<dbReference type="SUPFAM" id="SSF46785">
    <property type="entry name" value="Winged helix' DNA-binding domain"/>
    <property type="match status" value="1"/>
</dbReference>
<keyword evidence="2" id="KW-0678">Repressor</keyword>
<name>A0A6J4M0Q0_9ACTN</name>
<proteinExistence type="inferred from homology"/>
<evidence type="ECO:0000256" key="2">
    <source>
        <dbReference type="ARBA" id="ARBA00022491"/>
    </source>
</evidence>
<evidence type="ECO:0000256" key="8">
    <source>
        <dbReference type="SAM" id="MobiDB-lite"/>
    </source>
</evidence>
<dbReference type="GO" id="GO:0000976">
    <property type="term" value="F:transcription cis-regulatory region binding"/>
    <property type="evidence" value="ECO:0007669"/>
    <property type="project" value="TreeGrafter"/>
</dbReference>
<evidence type="ECO:0000313" key="9">
    <source>
        <dbReference type="EMBL" id="CAA9346781.1"/>
    </source>
</evidence>
<dbReference type="CDD" id="cd07153">
    <property type="entry name" value="Fur_like"/>
    <property type="match status" value="1"/>
</dbReference>
<dbReference type="InterPro" id="IPR036388">
    <property type="entry name" value="WH-like_DNA-bd_sf"/>
</dbReference>
<dbReference type="PANTHER" id="PTHR33202:SF7">
    <property type="entry name" value="FERRIC UPTAKE REGULATION PROTEIN"/>
    <property type="match status" value="1"/>
</dbReference>
<dbReference type="InterPro" id="IPR036390">
    <property type="entry name" value="WH_DNA-bd_sf"/>
</dbReference>
<dbReference type="Gene3D" id="3.30.1490.190">
    <property type="match status" value="1"/>
</dbReference>
<keyword evidence="6" id="KW-0804">Transcription</keyword>